<keyword evidence="2 9" id="KW-0436">Ligase</keyword>
<dbReference type="Proteomes" id="UP000318231">
    <property type="component" value="Chromosome"/>
</dbReference>
<dbReference type="InterPro" id="IPR001412">
    <property type="entry name" value="aa-tRNA-synth_I_CS"/>
</dbReference>
<feature type="short sequence motif" description="'KMSKS' region" evidence="9">
    <location>
        <begin position="523"/>
        <end position="527"/>
    </location>
</feature>
<protein>
    <recommendedName>
        <fullName evidence="9">Valine--tRNA ligase</fullName>
        <ecNumber evidence="9">6.1.1.9</ecNumber>
    </recommendedName>
    <alternativeName>
        <fullName evidence="9">Valyl-tRNA synthetase</fullName>
        <shortName evidence="9">ValRS</shortName>
    </alternativeName>
</protein>
<comment type="subunit">
    <text evidence="9">Monomer.</text>
</comment>
<dbReference type="InterPro" id="IPR037118">
    <property type="entry name" value="Val-tRNA_synth_C_sf"/>
</dbReference>
<evidence type="ECO:0000256" key="3">
    <source>
        <dbReference type="ARBA" id="ARBA00022741"/>
    </source>
</evidence>
<dbReference type="FunFam" id="3.40.50.620:FF:000098">
    <property type="entry name" value="Valine--tRNA ligase"/>
    <property type="match status" value="1"/>
</dbReference>
<dbReference type="CDD" id="cd07962">
    <property type="entry name" value="Anticodon_Ia_Val"/>
    <property type="match status" value="1"/>
</dbReference>
<dbReference type="InterPro" id="IPR019499">
    <property type="entry name" value="Val-tRNA_synth_tRNA-bd"/>
</dbReference>
<dbReference type="Pfam" id="PF08264">
    <property type="entry name" value="Anticodon_1"/>
    <property type="match status" value="1"/>
</dbReference>
<dbReference type="SUPFAM" id="SSF47323">
    <property type="entry name" value="Anticodon-binding domain of a subclass of class I aminoacyl-tRNA synthetases"/>
    <property type="match status" value="1"/>
</dbReference>
<evidence type="ECO:0000256" key="4">
    <source>
        <dbReference type="ARBA" id="ARBA00022840"/>
    </source>
</evidence>
<feature type="domain" description="Methionyl/Valyl/Leucyl/Isoleucyl-tRNA synthetase anticodon-binding" evidence="11">
    <location>
        <begin position="606"/>
        <end position="744"/>
    </location>
</feature>
<evidence type="ECO:0000256" key="5">
    <source>
        <dbReference type="ARBA" id="ARBA00022917"/>
    </source>
</evidence>
<dbReference type="GO" id="GO:0005524">
    <property type="term" value="F:ATP binding"/>
    <property type="evidence" value="ECO:0007669"/>
    <property type="project" value="UniProtKB-UniRule"/>
</dbReference>
<dbReference type="PANTHER" id="PTHR11946">
    <property type="entry name" value="VALYL-TRNA SYNTHETASES"/>
    <property type="match status" value="1"/>
</dbReference>
<feature type="binding site" evidence="9">
    <location>
        <position position="526"/>
    </location>
    <ligand>
        <name>ATP</name>
        <dbReference type="ChEBI" id="CHEBI:30616"/>
    </ligand>
</feature>
<keyword evidence="6 9" id="KW-0175">Coiled coil</keyword>
<dbReference type="InterPro" id="IPR033705">
    <property type="entry name" value="Anticodon_Ia_Val"/>
</dbReference>
<evidence type="ECO:0000256" key="6">
    <source>
        <dbReference type="ARBA" id="ARBA00023054"/>
    </source>
</evidence>
<gene>
    <name evidence="9" type="primary">valS</name>
    <name evidence="13" type="ORF">FJM05_01290</name>
</gene>
<dbReference type="InterPro" id="IPR002300">
    <property type="entry name" value="aa-tRNA-synth_Ia"/>
</dbReference>
<comment type="similarity">
    <text evidence="9">Belongs to the class-I aminoacyl-tRNA synthetase family. ValS type 1 subfamily.</text>
</comment>
<keyword evidence="7 9" id="KW-0030">Aminoacyl-tRNA synthetase</keyword>
<evidence type="ECO:0000256" key="2">
    <source>
        <dbReference type="ARBA" id="ARBA00022598"/>
    </source>
</evidence>
<dbReference type="PRINTS" id="PR00986">
    <property type="entry name" value="TRNASYNTHVAL"/>
</dbReference>
<dbReference type="GO" id="GO:0006438">
    <property type="term" value="P:valyl-tRNA aminoacylation"/>
    <property type="evidence" value="ECO:0007669"/>
    <property type="project" value="UniProtKB-UniRule"/>
</dbReference>
<keyword evidence="3 9" id="KW-0547">Nucleotide-binding</keyword>
<evidence type="ECO:0000259" key="11">
    <source>
        <dbReference type="Pfam" id="PF08264"/>
    </source>
</evidence>
<dbReference type="InterPro" id="IPR013155">
    <property type="entry name" value="M/V/L/I-tRNA-synth_anticd-bd"/>
</dbReference>
<dbReference type="HAMAP" id="MF_02004">
    <property type="entry name" value="Val_tRNA_synth_type1"/>
    <property type="match status" value="1"/>
</dbReference>
<dbReference type="AlphaFoldDB" id="A0AAP9ABS7"/>
<dbReference type="SUPFAM" id="SSF52374">
    <property type="entry name" value="Nucleotidylyl transferase"/>
    <property type="match status" value="1"/>
</dbReference>
<dbReference type="GO" id="GO:0002161">
    <property type="term" value="F:aminoacyl-tRNA deacylase activity"/>
    <property type="evidence" value="ECO:0007669"/>
    <property type="project" value="InterPro"/>
</dbReference>
<evidence type="ECO:0000256" key="1">
    <source>
        <dbReference type="ARBA" id="ARBA00022490"/>
    </source>
</evidence>
<feature type="domain" description="Valyl-tRNA synthetase tRNA-binding arm" evidence="12">
    <location>
        <begin position="805"/>
        <end position="869"/>
    </location>
</feature>
<keyword evidence="4 9" id="KW-0067">ATP-binding</keyword>
<feature type="domain" description="Aminoacyl-tRNA synthetase class Ia" evidence="10">
    <location>
        <begin position="20"/>
        <end position="563"/>
    </location>
</feature>
<dbReference type="GO" id="GO:0004832">
    <property type="term" value="F:valine-tRNA ligase activity"/>
    <property type="evidence" value="ECO:0007669"/>
    <property type="project" value="UniProtKB-UniRule"/>
</dbReference>
<dbReference type="EC" id="6.1.1.9" evidence="9"/>
<reference evidence="13 14" key="1">
    <citation type="submission" date="2019-07" db="EMBL/GenBank/DDBJ databases">
        <title>Comparative genomics of three clinical Ureaplasma species: analysis of their core genomes and virulence factors.</title>
        <authorList>
            <person name="Yang T."/>
            <person name="Zhang Y."/>
            <person name="Li X."/>
            <person name="Kong Y."/>
            <person name="Yu H."/>
            <person name="Ruan Z."/>
            <person name="Xie X."/>
            <person name="Zhang J."/>
        </authorList>
    </citation>
    <scope>NUCLEOTIDE SEQUENCE [LARGE SCALE GENOMIC DNA]</scope>
    <source>
        <strain evidence="13 14">132</strain>
    </source>
</reference>
<feature type="short sequence motif" description="'HIGH' region" evidence="9">
    <location>
        <begin position="46"/>
        <end position="56"/>
    </location>
</feature>
<dbReference type="NCBIfam" id="TIGR00422">
    <property type="entry name" value="valS"/>
    <property type="match status" value="1"/>
</dbReference>
<dbReference type="CDD" id="cd00817">
    <property type="entry name" value="ValRS_core"/>
    <property type="match status" value="1"/>
</dbReference>
<keyword evidence="5 9" id="KW-0648">Protein biosynthesis</keyword>
<dbReference type="Gene3D" id="1.10.730.10">
    <property type="entry name" value="Isoleucyl-tRNA Synthetase, Domain 1"/>
    <property type="match status" value="1"/>
</dbReference>
<accession>A0AAP9ABS7</accession>
<dbReference type="Gene3D" id="3.40.50.620">
    <property type="entry name" value="HUPs"/>
    <property type="match status" value="2"/>
</dbReference>
<evidence type="ECO:0000256" key="8">
    <source>
        <dbReference type="ARBA" id="ARBA00047552"/>
    </source>
</evidence>
<evidence type="ECO:0000256" key="7">
    <source>
        <dbReference type="ARBA" id="ARBA00023146"/>
    </source>
</evidence>
<organism evidence="13 14">
    <name type="scientific">Ureaplasma urealyticum</name>
    <name type="common">Ureaplasma urealyticum biotype 2</name>
    <dbReference type="NCBI Taxonomy" id="2130"/>
    <lineage>
        <taxon>Bacteria</taxon>
        <taxon>Bacillati</taxon>
        <taxon>Mycoplasmatota</taxon>
        <taxon>Mycoplasmoidales</taxon>
        <taxon>Mycoplasmoidaceae</taxon>
        <taxon>Ureaplasma</taxon>
    </lineage>
</organism>
<comment type="catalytic activity">
    <reaction evidence="8 9">
        <text>tRNA(Val) + L-valine + ATP = L-valyl-tRNA(Val) + AMP + diphosphate</text>
        <dbReference type="Rhea" id="RHEA:10704"/>
        <dbReference type="Rhea" id="RHEA-COMP:9672"/>
        <dbReference type="Rhea" id="RHEA-COMP:9708"/>
        <dbReference type="ChEBI" id="CHEBI:30616"/>
        <dbReference type="ChEBI" id="CHEBI:33019"/>
        <dbReference type="ChEBI" id="CHEBI:57762"/>
        <dbReference type="ChEBI" id="CHEBI:78442"/>
        <dbReference type="ChEBI" id="CHEBI:78537"/>
        <dbReference type="ChEBI" id="CHEBI:456215"/>
        <dbReference type="EC" id="6.1.1.9"/>
    </reaction>
</comment>
<dbReference type="Pfam" id="PF10458">
    <property type="entry name" value="Val_tRNA-synt_C"/>
    <property type="match status" value="1"/>
</dbReference>
<dbReference type="InterPro" id="IPR009080">
    <property type="entry name" value="tRNAsynth_Ia_anticodon-bd"/>
</dbReference>
<evidence type="ECO:0000256" key="9">
    <source>
        <dbReference type="HAMAP-Rule" id="MF_02004"/>
    </source>
</evidence>
<dbReference type="PANTHER" id="PTHR11946:SF93">
    <property type="entry name" value="VALINE--TRNA LIGASE, CHLOROPLASTIC_MITOCHONDRIAL 2"/>
    <property type="match status" value="1"/>
</dbReference>
<comment type="function">
    <text evidence="9">Catalyzes the attachment of valine to tRNA(Val). As ValRS can inadvertently accommodate and process structurally similar amino acids such as threonine, to avoid such errors, it has a 'posttransfer' editing activity that hydrolyzes mischarged Thr-tRNA(Val) in a tRNA-dependent manner.</text>
</comment>
<dbReference type="RefSeq" id="WP_141926363.1">
    <property type="nucleotide sequence ID" value="NZ_CP041200.1"/>
</dbReference>
<comment type="subcellular location">
    <subcellularLocation>
        <location evidence="9">Cytoplasm</location>
    </subcellularLocation>
</comment>
<comment type="domain">
    <text evidence="9">The C-terminal coiled-coil domain is crucial for aminoacylation activity.</text>
</comment>
<dbReference type="PROSITE" id="PS00178">
    <property type="entry name" value="AA_TRNA_LIGASE_I"/>
    <property type="match status" value="1"/>
</dbReference>
<dbReference type="SUPFAM" id="SSF46589">
    <property type="entry name" value="tRNA-binding arm"/>
    <property type="match status" value="1"/>
</dbReference>
<proteinExistence type="inferred from homology"/>
<dbReference type="Gene3D" id="1.10.287.380">
    <property type="entry name" value="Valyl-tRNA synthetase, C-terminal domain"/>
    <property type="match status" value="1"/>
</dbReference>
<sequence length="874" mass="103065">MKKKLNKNYLFKEVESNKLLFWQENNLFKAQANSTKPPFAIVLPPPNVTGHLHIGHAYDFTLPDILMRYKKLQGYDAFIVPGTDHAGIATQTKFEKILKTNEQVDRFVLGRKAFLEKLKIWKDEQTYYIHKQWNALGLGLDYNNYLFTLDEPVVQTVREVFVKMFNENIIYRAKKLVNWDIQLKTAISNIEVIHKEIEQKLYYIKYSSEDQKDFVIVATSRPETMFGDKHLIMNPNDQRYVHLHNKIFINPINNAKMSVILDDYIDIEFGTGVMKCTPAHDFNDYELAKKHNLELINIMNEDGTLNEKCAEFKGLDRLQARALIVDKLQKSNHLVKIENYQSNVGFSERTNEIVEPYLSYQWFIKMDNLVKNTIKMQNDFNDKVDFYPNRFNKTLLTWLENTEDWCISRQLWWGHQIPVWYHKKTNEIYCNTTPPKDLENWIQDEDVLDTWFSSGMWPLLTTKWNSNDQFFKRYFPTALMVTGMDILFFWVSRMMNFSQYLVQKRPFKDVLIHGLIRDAQGKKMSKSLGNGIDPFDIINEYGLDTMRLFFASSTTVGEDLNFSTERLGANWNYLNKIWNIAKYIENLDEINESFSIQDVHEFCDVNKWIIAELSKLSVEMNKNMDKYNLVVATKDLYDFIWNTFASDYLEYTKVLLQDTTFKNETIKTIRYVFNQILIMLHPFAPNISEEIWLNLNQTNESILLQKYPMVNFEFESIIINKIAKIILEIRKLRLQENINNKTNLCFELVSANDEFYNSNIKLINLLLVLVNAKVSEIKKSSVNSCTYELVIDDFILKTWYEKSIDYDTQIKKVSEQLKYLENEIKRATNLLNNQGFVNKAPTELIAKEKDKLNNLEKEQANLLKIFADLKQKVN</sequence>
<evidence type="ECO:0000313" key="13">
    <source>
        <dbReference type="EMBL" id="QDI64836.1"/>
    </source>
</evidence>
<dbReference type="InterPro" id="IPR002303">
    <property type="entry name" value="Valyl-tRNA_ligase"/>
</dbReference>
<dbReference type="Pfam" id="PF00133">
    <property type="entry name" value="tRNA-synt_1"/>
    <property type="match status" value="1"/>
</dbReference>
<name>A0AAP9ABS7_UREUR</name>
<evidence type="ECO:0000313" key="14">
    <source>
        <dbReference type="Proteomes" id="UP000318231"/>
    </source>
</evidence>
<dbReference type="GO" id="GO:0005829">
    <property type="term" value="C:cytosol"/>
    <property type="evidence" value="ECO:0007669"/>
    <property type="project" value="TreeGrafter"/>
</dbReference>
<evidence type="ECO:0000259" key="10">
    <source>
        <dbReference type="Pfam" id="PF00133"/>
    </source>
</evidence>
<dbReference type="InterPro" id="IPR010978">
    <property type="entry name" value="tRNA-bd_arm"/>
</dbReference>
<evidence type="ECO:0000259" key="12">
    <source>
        <dbReference type="Pfam" id="PF10458"/>
    </source>
</evidence>
<dbReference type="NCBIfam" id="NF004349">
    <property type="entry name" value="PRK05729.1"/>
    <property type="match status" value="1"/>
</dbReference>
<dbReference type="InterPro" id="IPR014729">
    <property type="entry name" value="Rossmann-like_a/b/a_fold"/>
</dbReference>
<dbReference type="EMBL" id="CP041200">
    <property type="protein sequence ID" value="QDI64836.1"/>
    <property type="molecule type" value="Genomic_DNA"/>
</dbReference>
<comment type="domain">
    <text evidence="9">ValRS has two distinct active sites: one for aminoacylation and one for editing. The misactivated threonine is translocated from the active site to the editing site.</text>
</comment>
<keyword evidence="1 9" id="KW-0963">Cytoplasm</keyword>
<dbReference type="SUPFAM" id="SSF50677">
    <property type="entry name" value="ValRS/IleRS/LeuRS editing domain"/>
    <property type="match status" value="1"/>
</dbReference>
<feature type="coiled-coil region" evidence="9">
    <location>
        <begin position="810"/>
        <end position="872"/>
    </location>
</feature>
<dbReference type="InterPro" id="IPR009008">
    <property type="entry name" value="Val/Leu/Ile-tRNA-synth_edit"/>
</dbReference>